<keyword evidence="3" id="KW-1185">Reference proteome</keyword>
<feature type="region of interest" description="Disordered" evidence="1">
    <location>
        <begin position="594"/>
        <end position="633"/>
    </location>
</feature>
<dbReference type="GeneID" id="28736012"/>
<dbReference type="RefSeq" id="XP_017997549.1">
    <property type="nucleotide sequence ID" value="XM_018144132.1"/>
</dbReference>
<evidence type="ECO:0000313" key="2">
    <source>
        <dbReference type="EMBL" id="KPI37586.1"/>
    </source>
</evidence>
<reference evidence="2 3" key="1">
    <citation type="submission" date="2015-06" db="EMBL/GenBank/DDBJ databases">
        <title>Draft genome of the ant-associated black yeast Phialophora attae CBS 131958.</title>
        <authorList>
            <person name="Moreno L.F."/>
            <person name="Stielow B.J."/>
            <person name="de Hoog S."/>
            <person name="Vicente V.A."/>
            <person name="Weiss V.A."/>
            <person name="de Vries M."/>
            <person name="Cruz L.M."/>
            <person name="Souza E.M."/>
        </authorList>
    </citation>
    <scope>NUCLEOTIDE SEQUENCE [LARGE SCALE GENOMIC DNA]</scope>
    <source>
        <strain evidence="2 3">CBS 131958</strain>
    </source>
</reference>
<feature type="compositionally biased region" description="Basic and acidic residues" evidence="1">
    <location>
        <begin position="915"/>
        <end position="947"/>
    </location>
</feature>
<organism evidence="2 3">
    <name type="scientific">Cyphellophora attinorum</name>
    <dbReference type="NCBI Taxonomy" id="1664694"/>
    <lineage>
        <taxon>Eukaryota</taxon>
        <taxon>Fungi</taxon>
        <taxon>Dikarya</taxon>
        <taxon>Ascomycota</taxon>
        <taxon>Pezizomycotina</taxon>
        <taxon>Eurotiomycetes</taxon>
        <taxon>Chaetothyriomycetidae</taxon>
        <taxon>Chaetothyriales</taxon>
        <taxon>Cyphellophoraceae</taxon>
        <taxon>Cyphellophora</taxon>
    </lineage>
</organism>
<feature type="compositionally biased region" description="Polar residues" evidence="1">
    <location>
        <begin position="700"/>
        <end position="714"/>
    </location>
</feature>
<name>A0A0N1NZ07_9EURO</name>
<feature type="region of interest" description="Disordered" evidence="1">
    <location>
        <begin position="430"/>
        <end position="456"/>
    </location>
</feature>
<dbReference type="AlphaFoldDB" id="A0A0N1NZ07"/>
<comment type="caution">
    <text evidence="2">The sequence shown here is derived from an EMBL/GenBank/DDBJ whole genome shotgun (WGS) entry which is preliminary data.</text>
</comment>
<dbReference type="VEuPathDB" id="FungiDB:AB675_4025"/>
<dbReference type="EMBL" id="LFJN01000023">
    <property type="protein sequence ID" value="KPI37586.1"/>
    <property type="molecule type" value="Genomic_DNA"/>
</dbReference>
<feature type="compositionally biased region" description="Polar residues" evidence="1">
    <location>
        <begin position="777"/>
        <end position="795"/>
    </location>
</feature>
<protein>
    <submittedName>
        <fullName evidence="2">Uncharacterized protein</fullName>
    </submittedName>
</protein>
<gene>
    <name evidence="2" type="ORF">AB675_4025</name>
</gene>
<evidence type="ECO:0000313" key="3">
    <source>
        <dbReference type="Proteomes" id="UP000038010"/>
    </source>
</evidence>
<feature type="region of interest" description="Disordered" evidence="1">
    <location>
        <begin position="915"/>
        <end position="971"/>
    </location>
</feature>
<sequence>MHMPKSWAHMGCTDFYCLSGAAHSLSSSRATRPCSGLEFFEPSSGSLVEAAQLSESQSDHSLQYMLPDTDLENISPDMQRIAWHAINIVGRRLDKGRIHEAATFSNVPSLIGNYHALKAKKSRNSARGKEKSSAAVENTIHGLIVDIEIRVKMHLGRPLEPQIKPPAGMIPACATVTTSKDPFAQLQAARAEYRQTAVRALTLLPDYDTDSPSAEQYADLCSLFDQLRVQESSFAEINSLAGDKRALIAVTDYQIEHLSMAMILACHLGSSRLPDTKYQPSQFTTDLNGDSQSASSGVTEYVWDTVIITGICRRLLQVFSCFTLHASDPESETWTRSFAAYSAATIMCVSLMHSTSPAATDLALVETTMDYFRTVKVNEESSFTNLAHAKLEELHAQVTEVVGDTVVNAANLIKQEVSETHMKTISRATTPVRGGLKRKRGGRSASAPRSAKRTKAEVDFHHQPPSAALDYGQVLPTNTVDTTWTNLEQPPRYPHAYESSVPTSASSSFGGSSLPLEQVPTYYIPVFDTDVYLNNSLPPAPEDSEPRYQFHPPELVPWPPREPSYYLQPQSSGYWPAPSRANDSAMPAAAQLQTPDFNSPMTSLQQSPWQSTQPIPQWTGQPHPESRRSSSVGITSRMTSYVPEFTQDTHFMSSAPYQHIYGGTSTHIDVMGKSPEYYNAPHHTHGSHGDTWVHVDPAAESTSDSKAATANNSKSELKPITANGKQSTKPLWSQIMARPPPPAPSSTATAPSAEANITPASIKTTGTVDNAAKQNLGININGSTPGTHKSTTNSDVPKRVAPAAKQESPVTPTMTKDQALALPTSHFVDRVSRTNDLIEDIYNSPISLSAAARKHGFASAEDAGVALAVFAHQSKRLLQSRRVYKDTMLLTMAKDKDGYSGQDIGELYTEAWNERKEQDKEKQVQGVKRNEGQLRARQRDREMKREGPTPGLNSAANAGRKSIGSGRKSAA</sequence>
<feature type="compositionally biased region" description="Polar residues" evidence="1">
    <location>
        <begin position="594"/>
        <end position="620"/>
    </location>
</feature>
<feature type="region of interest" description="Disordered" evidence="1">
    <location>
        <begin position="679"/>
        <end position="755"/>
    </location>
</feature>
<accession>A0A0N1NZ07</accession>
<feature type="region of interest" description="Disordered" evidence="1">
    <location>
        <begin position="777"/>
        <end position="814"/>
    </location>
</feature>
<evidence type="ECO:0000256" key="1">
    <source>
        <dbReference type="SAM" id="MobiDB-lite"/>
    </source>
</evidence>
<dbReference type="OrthoDB" id="10686774at2759"/>
<dbReference type="Proteomes" id="UP000038010">
    <property type="component" value="Unassembled WGS sequence"/>
</dbReference>
<proteinExistence type="predicted"/>